<keyword evidence="4 6" id="KW-1133">Transmembrane helix</keyword>
<evidence type="ECO:0000256" key="1">
    <source>
        <dbReference type="ARBA" id="ARBA00004141"/>
    </source>
</evidence>
<feature type="transmembrane region" description="Helical" evidence="6">
    <location>
        <begin position="154"/>
        <end position="177"/>
    </location>
</feature>
<dbReference type="PANTHER" id="PTHR33596">
    <property type="entry name" value="COLD-REGULATED 413 PLASMA MEMBRANE PROTEIN 2"/>
    <property type="match status" value="1"/>
</dbReference>
<feature type="transmembrane region" description="Helical" evidence="6">
    <location>
        <begin position="82"/>
        <end position="102"/>
    </location>
</feature>
<dbReference type="AlphaFoldDB" id="A0A9R0K3A6"/>
<sequence>MTTTVMEMESAVVATAIGGDFVTENPNTGIRSAFCWGASFSALFLLVLNLIGRRSSLQASVLTLFLTASLPEAVFQILRGQFGCWVAILAVAANYCFPNFFPASLSRFILFVVMPEWLANELRQSIAGGVFCMLICILLLVLEIHANGGCSSCLCNLQCCAYWLSMALLFFFTILYLCLGSW</sequence>
<dbReference type="GO" id="GO:0016020">
    <property type="term" value="C:membrane"/>
    <property type="evidence" value="ECO:0007669"/>
    <property type="project" value="UniProtKB-SubCell"/>
</dbReference>
<feature type="transmembrane region" description="Helical" evidence="6">
    <location>
        <begin position="122"/>
        <end position="142"/>
    </location>
</feature>
<evidence type="ECO:0000313" key="8">
    <source>
        <dbReference type="RefSeq" id="XP_021855990.1"/>
    </source>
</evidence>
<dbReference type="Proteomes" id="UP000813463">
    <property type="component" value="Chromosome 3"/>
</dbReference>
<comment type="subcellular location">
    <subcellularLocation>
        <location evidence="1">Membrane</location>
        <topology evidence="1">Multi-pass membrane protein</topology>
    </subcellularLocation>
</comment>
<dbReference type="OrthoDB" id="1630410at2759"/>
<evidence type="ECO:0000256" key="3">
    <source>
        <dbReference type="ARBA" id="ARBA00022692"/>
    </source>
</evidence>
<evidence type="ECO:0000256" key="2">
    <source>
        <dbReference type="ARBA" id="ARBA00005852"/>
    </source>
</evidence>
<name>A0A9R0K3A6_SPIOL</name>
<dbReference type="PANTHER" id="PTHR33596:SF4">
    <property type="entry name" value="COLD-REGULATED 413 PLASMA MEMBRANE PROTEIN 4-LIKE"/>
    <property type="match status" value="1"/>
</dbReference>
<protein>
    <submittedName>
        <fullName evidence="8">Cold-regulated 413 plasma membrane protein 4</fullName>
    </submittedName>
</protein>
<reference evidence="8" key="2">
    <citation type="submission" date="2025-08" db="UniProtKB">
        <authorList>
            <consortium name="RefSeq"/>
        </authorList>
    </citation>
    <scope>IDENTIFICATION</scope>
    <source>
        <tissue evidence="8">Leaf</tissue>
    </source>
</reference>
<evidence type="ECO:0000256" key="5">
    <source>
        <dbReference type="ARBA" id="ARBA00023136"/>
    </source>
</evidence>
<dbReference type="RefSeq" id="XP_021855990.1">
    <property type="nucleotide sequence ID" value="XM_022000298.2"/>
</dbReference>
<evidence type="ECO:0000313" key="7">
    <source>
        <dbReference type="Proteomes" id="UP000813463"/>
    </source>
</evidence>
<evidence type="ECO:0000256" key="4">
    <source>
        <dbReference type="ARBA" id="ARBA00022989"/>
    </source>
</evidence>
<reference evidence="7" key="1">
    <citation type="journal article" date="2021" name="Nat. Commun.">
        <title>Genomic analyses provide insights into spinach domestication and the genetic basis of agronomic traits.</title>
        <authorList>
            <person name="Cai X."/>
            <person name="Sun X."/>
            <person name="Xu C."/>
            <person name="Sun H."/>
            <person name="Wang X."/>
            <person name="Ge C."/>
            <person name="Zhang Z."/>
            <person name="Wang Q."/>
            <person name="Fei Z."/>
            <person name="Jiao C."/>
            <person name="Wang Q."/>
        </authorList>
    </citation>
    <scope>NUCLEOTIDE SEQUENCE [LARGE SCALE GENOMIC DNA]</scope>
    <source>
        <strain evidence="7">cv. Varoflay</strain>
    </source>
</reference>
<dbReference type="KEGG" id="soe:110795295"/>
<gene>
    <name evidence="8" type="primary">LOC110795295</name>
</gene>
<dbReference type="GeneID" id="110795295"/>
<dbReference type="Pfam" id="PF05562">
    <property type="entry name" value="WCOR413"/>
    <property type="match status" value="1"/>
</dbReference>
<keyword evidence="5 6" id="KW-0472">Membrane</keyword>
<organism evidence="7 8">
    <name type="scientific">Spinacia oleracea</name>
    <name type="common">Spinach</name>
    <dbReference type="NCBI Taxonomy" id="3562"/>
    <lineage>
        <taxon>Eukaryota</taxon>
        <taxon>Viridiplantae</taxon>
        <taxon>Streptophyta</taxon>
        <taxon>Embryophyta</taxon>
        <taxon>Tracheophyta</taxon>
        <taxon>Spermatophyta</taxon>
        <taxon>Magnoliopsida</taxon>
        <taxon>eudicotyledons</taxon>
        <taxon>Gunneridae</taxon>
        <taxon>Pentapetalae</taxon>
        <taxon>Caryophyllales</taxon>
        <taxon>Chenopodiaceae</taxon>
        <taxon>Chenopodioideae</taxon>
        <taxon>Anserineae</taxon>
        <taxon>Spinacia</taxon>
    </lineage>
</organism>
<comment type="similarity">
    <text evidence="2">Belongs to the Cold-regulated 413 protein family.</text>
</comment>
<dbReference type="InterPro" id="IPR008892">
    <property type="entry name" value="COR413"/>
</dbReference>
<feature type="transmembrane region" description="Helical" evidence="6">
    <location>
        <begin position="33"/>
        <end position="51"/>
    </location>
</feature>
<evidence type="ECO:0000256" key="6">
    <source>
        <dbReference type="SAM" id="Phobius"/>
    </source>
</evidence>
<accession>A0A9R0K3A6</accession>
<keyword evidence="7" id="KW-1185">Reference proteome</keyword>
<keyword evidence="3 6" id="KW-0812">Transmembrane</keyword>
<proteinExistence type="inferred from homology"/>